<keyword evidence="2" id="KW-1185">Reference proteome</keyword>
<protein>
    <recommendedName>
        <fullName evidence="3">AAA domain-containing protein</fullName>
    </recommendedName>
</protein>
<evidence type="ECO:0000313" key="2">
    <source>
        <dbReference type="Proteomes" id="UP000634435"/>
    </source>
</evidence>
<dbReference type="EMBL" id="BMPN01000002">
    <property type="protein sequence ID" value="GGJ55419.1"/>
    <property type="molecule type" value="Genomic_DNA"/>
</dbReference>
<organism evidence="1 2">
    <name type="scientific">Virgibacillus kapii</name>
    <dbReference type="NCBI Taxonomy" id="1638645"/>
    <lineage>
        <taxon>Bacteria</taxon>
        <taxon>Bacillati</taxon>
        <taxon>Bacillota</taxon>
        <taxon>Bacilli</taxon>
        <taxon>Bacillales</taxon>
        <taxon>Bacillaceae</taxon>
        <taxon>Virgibacillus</taxon>
    </lineage>
</organism>
<sequence length="152" mass="17880">MLKNKINSKLSSMSKRKLLFIIGEHQNGKTQGVQDYLVEQHGDSWENYYIDLGLYLQQEINQEQIDTYNMFPQEFEYDSVNIISQLFKSKQEDFLVIDHCEWLLAENQTEWLKILMREAEDIRTIIVIVPEEYSELVPSHAYSVINWGGGSQ</sequence>
<comment type="caution">
    <text evidence="1">The sequence shown here is derived from an EMBL/GenBank/DDBJ whole genome shotgun (WGS) entry which is preliminary data.</text>
</comment>
<proteinExistence type="predicted"/>
<name>A0ABQ2DFE1_9BACI</name>
<reference evidence="2" key="1">
    <citation type="journal article" date="2019" name="Int. J. Syst. Evol. Microbiol.">
        <title>The Global Catalogue of Microorganisms (GCM) 10K type strain sequencing project: providing services to taxonomists for standard genome sequencing and annotation.</title>
        <authorList>
            <consortium name="The Broad Institute Genomics Platform"/>
            <consortium name="The Broad Institute Genome Sequencing Center for Infectious Disease"/>
            <person name="Wu L."/>
            <person name="Ma J."/>
        </authorList>
    </citation>
    <scope>NUCLEOTIDE SEQUENCE [LARGE SCALE GENOMIC DNA]</scope>
    <source>
        <strain evidence="2">JCM 30071</strain>
    </source>
</reference>
<gene>
    <name evidence="1" type="ORF">GCM10007111_17120</name>
</gene>
<evidence type="ECO:0008006" key="3">
    <source>
        <dbReference type="Google" id="ProtNLM"/>
    </source>
</evidence>
<dbReference type="Proteomes" id="UP000634435">
    <property type="component" value="Unassembled WGS sequence"/>
</dbReference>
<accession>A0ABQ2DFE1</accession>
<evidence type="ECO:0000313" key="1">
    <source>
        <dbReference type="EMBL" id="GGJ55419.1"/>
    </source>
</evidence>
<dbReference type="RefSeq" id="WP_188942753.1">
    <property type="nucleotide sequence ID" value="NZ_BMPN01000002.1"/>
</dbReference>